<dbReference type="OrthoDB" id="9778569at2"/>
<dbReference type="EMBL" id="JYJG01000161">
    <property type="protein sequence ID" value="KJK46567.1"/>
    <property type="molecule type" value="Genomic_DNA"/>
</dbReference>
<dbReference type="Pfam" id="PF06189">
    <property type="entry name" value="5-nucleotidase"/>
    <property type="match status" value="1"/>
</dbReference>
<dbReference type="RefSeq" id="WP_045313694.1">
    <property type="nucleotide sequence ID" value="NZ_JYJG01000161.1"/>
</dbReference>
<dbReference type="SUPFAM" id="SSF56784">
    <property type="entry name" value="HAD-like"/>
    <property type="match status" value="1"/>
</dbReference>
<comment type="caution">
    <text evidence="1">The sequence shown here is derived from an EMBL/GenBank/DDBJ whole genome shotgun (WGS) entry which is preliminary data.</text>
</comment>
<reference evidence="1 2" key="1">
    <citation type="submission" date="2015-02" db="EMBL/GenBank/DDBJ databases">
        <authorList>
            <person name="Ju K.-S."/>
            <person name="Doroghazi J.R."/>
            <person name="Metcalf W."/>
        </authorList>
    </citation>
    <scope>NUCLEOTIDE SEQUENCE [LARGE SCALE GENOMIC DNA]</scope>
    <source>
        <strain evidence="1 2">NRRL B-16140</strain>
    </source>
</reference>
<dbReference type="PANTHER" id="PTHR31367:SF5">
    <property type="entry name" value="CYTOSOLIC 5'-NUCLEOTIDASE 1A"/>
    <property type="match status" value="1"/>
</dbReference>
<dbReference type="Proteomes" id="UP000033393">
    <property type="component" value="Unassembled WGS sequence"/>
</dbReference>
<gene>
    <name evidence="1" type="ORF">UK23_23090</name>
</gene>
<dbReference type="GO" id="GO:0008253">
    <property type="term" value="F:5'-nucleotidase activity"/>
    <property type="evidence" value="ECO:0007669"/>
    <property type="project" value="InterPro"/>
</dbReference>
<dbReference type="STRING" id="68170.GCA_000974445_08884"/>
<dbReference type="PANTHER" id="PTHR31367">
    <property type="entry name" value="CYTOSOLIC 5'-NUCLEOTIDASE 1 FAMILY MEMBER"/>
    <property type="match status" value="1"/>
</dbReference>
<dbReference type="PATRIC" id="fig|68170.10.peg.5863"/>
<dbReference type="eggNOG" id="ENOG502Z7TB">
    <property type="taxonomic scope" value="Bacteria"/>
</dbReference>
<dbReference type="InterPro" id="IPR010394">
    <property type="entry name" value="5-nucleotidase"/>
</dbReference>
<evidence type="ECO:0000313" key="2">
    <source>
        <dbReference type="Proteomes" id="UP000033393"/>
    </source>
</evidence>
<accession>A0A0F0GX34</accession>
<keyword evidence="2" id="KW-1185">Reference proteome</keyword>
<dbReference type="GO" id="GO:0009117">
    <property type="term" value="P:nucleotide metabolic process"/>
    <property type="evidence" value="ECO:0007669"/>
    <property type="project" value="InterPro"/>
</dbReference>
<name>A0A0F0GX34_LENAE</name>
<dbReference type="GO" id="GO:0000287">
    <property type="term" value="F:magnesium ion binding"/>
    <property type="evidence" value="ECO:0007669"/>
    <property type="project" value="InterPro"/>
</dbReference>
<dbReference type="GO" id="GO:0005737">
    <property type="term" value="C:cytoplasm"/>
    <property type="evidence" value="ECO:0007669"/>
    <property type="project" value="InterPro"/>
</dbReference>
<dbReference type="InterPro" id="IPR036412">
    <property type="entry name" value="HAD-like_sf"/>
</dbReference>
<proteinExistence type="predicted"/>
<protein>
    <submittedName>
        <fullName evidence="1">5'-nucleotidase</fullName>
    </submittedName>
</protein>
<organism evidence="1 2">
    <name type="scientific">Lentzea aerocolonigenes</name>
    <name type="common">Lechevalieria aerocolonigenes</name>
    <name type="synonym">Saccharothrix aerocolonigenes</name>
    <dbReference type="NCBI Taxonomy" id="68170"/>
    <lineage>
        <taxon>Bacteria</taxon>
        <taxon>Bacillati</taxon>
        <taxon>Actinomycetota</taxon>
        <taxon>Actinomycetes</taxon>
        <taxon>Pseudonocardiales</taxon>
        <taxon>Pseudonocardiaceae</taxon>
        <taxon>Lentzea</taxon>
    </lineage>
</organism>
<dbReference type="AlphaFoldDB" id="A0A0F0GX34"/>
<dbReference type="GO" id="GO:0000166">
    <property type="term" value="F:nucleotide binding"/>
    <property type="evidence" value="ECO:0007669"/>
    <property type="project" value="InterPro"/>
</dbReference>
<evidence type="ECO:0000313" key="1">
    <source>
        <dbReference type="EMBL" id="KJK46567.1"/>
    </source>
</evidence>
<sequence length="296" mass="32360">MAPSLENLLVVGVASSALFDLTASDAVFSTSGEQAYREYQSEHLDEPFEPGVAFPFIKRLLRLNSLGPLVEVIVLSRNSPDTGLRILRSAAHHGLAITRAIFTEGRAPHEYMPALNMSLFLSAHENDVRRATAAGMPAGQVMKSSYRDDEDPALRIAFDFDGVLADDAAERIYQSGGLDEFQQHEATNVVTPLDAGPLRNFLAGINRIQRVAQDRIRVSVVTARSAPAHERAINSLKAWGLTVNDAFFLGGLRKAPILDVLKPHIFFDDQRGHLIQTVPCVHVPFGVTNAEGRSPQ</sequence>